<dbReference type="SMART" id="SM00028">
    <property type="entry name" value="TPR"/>
    <property type="match status" value="7"/>
</dbReference>
<dbReference type="Pfam" id="PF25058">
    <property type="entry name" value="ARM_TT21"/>
    <property type="match status" value="1"/>
</dbReference>
<comment type="similarity">
    <text evidence="1">Belongs to the TTC21 family.</text>
</comment>
<dbReference type="InterPro" id="IPR056832">
    <property type="entry name" value="ARM_TT21_2nd"/>
</dbReference>
<feature type="domain" description="Tetratricopeptide repeat protein 21A/21B C-terminal ARM" evidence="5">
    <location>
        <begin position="1086"/>
        <end position="1273"/>
    </location>
</feature>
<feature type="domain" description="Tetratricopeptide repeat protein 21A/21B second ARM" evidence="3">
    <location>
        <begin position="275"/>
        <end position="512"/>
    </location>
</feature>
<feature type="domain" description="Tetratricopeptide repeat protein 21A/21B fifth ARM repeats" evidence="6">
    <location>
        <begin position="943"/>
        <end position="1065"/>
    </location>
</feature>
<dbReference type="Pfam" id="PF25062">
    <property type="entry name" value="ARM_TT21_N"/>
    <property type="match status" value="1"/>
</dbReference>
<evidence type="ECO:0000259" key="6">
    <source>
        <dbReference type="Pfam" id="PF25064"/>
    </source>
</evidence>
<dbReference type="Pfam" id="PF25064">
    <property type="entry name" value="ARM_TT21_5th"/>
    <property type="match status" value="1"/>
</dbReference>
<dbReference type="GO" id="GO:0030991">
    <property type="term" value="C:intraciliary transport particle A"/>
    <property type="evidence" value="ECO:0007669"/>
    <property type="project" value="TreeGrafter"/>
</dbReference>
<dbReference type="Pfam" id="PF25060">
    <property type="entry name" value="ARM_TT21_2nd"/>
    <property type="match status" value="1"/>
</dbReference>
<evidence type="ECO:0000259" key="4">
    <source>
        <dbReference type="Pfam" id="PF25062"/>
    </source>
</evidence>
<evidence type="ECO:0000256" key="1">
    <source>
        <dbReference type="ARBA" id="ARBA00010935"/>
    </source>
</evidence>
<dbReference type="InterPro" id="IPR040364">
    <property type="entry name" value="TTC21A/TTC21B"/>
</dbReference>
<dbReference type="InterPro" id="IPR056835">
    <property type="entry name" value="ARM_TT21_5th"/>
</dbReference>
<dbReference type="InterPro" id="IPR011990">
    <property type="entry name" value="TPR-like_helical_dom_sf"/>
</dbReference>
<dbReference type="GO" id="GO:0061512">
    <property type="term" value="P:protein localization to cilium"/>
    <property type="evidence" value="ECO:0007669"/>
    <property type="project" value="TreeGrafter"/>
</dbReference>
<sequence>MSSMEKYLIYYYLQSDHSSSVLALTDKHSNLPEYALYGALVYIRVGQYVEAIRRLNELNRHDMGDCKLATLLLLIVAHKKCMDPDFGTISELELSLKQAQPCSNEKSLALAALGLYFTRHVDKAIGFAEKVLKLNSSNVEARLVLTWTELSKKQTKNANTGFQAIATLEPKCIPALIGDVLTSTDRSEQLSKLNRILVQYPTLDAPLIEKLAVCLSGKDWIECNELSERLARLNENSSVANKMKIFHLINVQGNYEEGAKQLLNAYSTILEHEMPDPCPVLFDWSKLFARICGRNKSILSVTLKFVQHCAHSQLNSVPYLKELAYQHYLLGQYDQALRGYRSAIKLDDSSVELLSELTLAQWEIGARQMNEQISQQLDLLTEISSKSPSPHITLIQISQLSSQTEIRSRLDGIVRSQMSLVARQPFGYQYLIDLNVDLLLTVLAEYLKLSDSTPVCISLLVHLTTLCPGLIPAALLLARLYLTIPGPDSANQMKGILGRLIETRPEYSLAHVMLCLVCVRENEFDKASQHLELALSNDLKLIETPLYNAMKGLIEDHKGRLVESVHSLKTTRQLIQSKKGTRYFSGSQPGSQHSSGTGFELATIEQEILHTLDPTTLCLVYQKLCSNLSKTQTQPSEELDKYIGEASTLLKGTHHWVDVSLMIAEVKEKTDPKYSLELLSKVPEQHDKYIQAVESMASIYLNRLRSPDNYIGCYKTLLQKTPSTENYVRLAEAYLNIQDADSAVATYETARRVNPSVKFGVKLARIFVKTHRYEAAIRCYKEEGSGGEGAIELATLYVGLGHLDVARETLEGLERPVLASPVLAKIKEKSSDIRGAYDTLLQGVETCAELRTHAHTKQLAQYATQLRDFHAAIGHYRTLLNDVSRLNEQETHSVYIALIKLYMQISDWKSCESLCSQLLNSNSGGAPGVNGAPPASTGSAATTARLMLADATFRRGDFQSASDHFASIVSSSQEQGQGMNYTALARYIEIQRRLATLKEGRVTDMLAGKVGRGVGGVRPPGYCYCQGLFEWYSGNPLVALGWFNRAKHDSEWGQQSLHNMVEICLANPEVAGSSIKPGNGGALEMADSFIKEMNPCSLEEDWSCKLLSNFIRCASLDRIEFEMALNEFTRLAQNEGTRVGASLGLAKCYVHHNQSSRARNILKLLAKTPWTFEEADYLESCWLLLAELLIQDSKLDRAATLIQHTLGYNKSSAKSYELLANIAESRDELDTAVKYYNQALRLGVSSEPGLSLKLASLLLRMRRYGDAMDVCMSARRKDASTWHAHRTVYERAMNHLRT</sequence>
<dbReference type="GO" id="GO:0005929">
    <property type="term" value="C:cilium"/>
    <property type="evidence" value="ECO:0007669"/>
    <property type="project" value="GOC"/>
</dbReference>
<evidence type="ECO:0000259" key="3">
    <source>
        <dbReference type="Pfam" id="PF25060"/>
    </source>
</evidence>
<dbReference type="Pfam" id="PF13181">
    <property type="entry name" value="TPR_8"/>
    <property type="match status" value="1"/>
</dbReference>
<accession>A0A8D9DVK9</accession>
<feature type="repeat" description="TPR" evidence="2">
    <location>
        <begin position="1213"/>
        <end position="1246"/>
    </location>
</feature>
<organism evidence="7">
    <name type="scientific">Cacopsylla melanoneura</name>
    <dbReference type="NCBI Taxonomy" id="428564"/>
    <lineage>
        <taxon>Eukaryota</taxon>
        <taxon>Metazoa</taxon>
        <taxon>Ecdysozoa</taxon>
        <taxon>Arthropoda</taxon>
        <taxon>Hexapoda</taxon>
        <taxon>Insecta</taxon>
        <taxon>Pterygota</taxon>
        <taxon>Neoptera</taxon>
        <taxon>Paraneoptera</taxon>
        <taxon>Hemiptera</taxon>
        <taxon>Sternorrhyncha</taxon>
        <taxon>Psylloidea</taxon>
        <taxon>Psyllidae</taxon>
        <taxon>Psyllinae</taxon>
        <taxon>Cacopsylla</taxon>
    </lineage>
</organism>
<dbReference type="EMBL" id="HBUF01379190">
    <property type="protein sequence ID" value="CAG6729554.1"/>
    <property type="molecule type" value="Transcribed_RNA"/>
</dbReference>
<dbReference type="PANTHER" id="PTHR14699">
    <property type="entry name" value="STI2 PROTEIN-RELATED"/>
    <property type="match status" value="1"/>
</dbReference>
<dbReference type="Pfam" id="PF25063">
    <property type="entry name" value="ARM_TT21_C"/>
    <property type="match status" value="1"/>
</dbReference>
<dbReference type="PROSITE" id="PS50005">
    <property type="entry name" value="TPR"/>
    <property type="match status" value="3"/>
</dbReference>
<keyword evidence="2" id="KW-0802">TPR repeat</keyword>
<dbReference type="InterPro" id="IPR019734">
    <property type="entry name" value="TPR_rpt"/>
</dbReference>
<evidence type="ECO:0000259" key="5">
    <source>
        <dbReference type="Pfam" id="PF25063"/>
    </source>
</evidence>
<feature type="domain" description="Tetratricopeptide repeat protein 21A/21B N-terminal ARM repeat" evidence="4">
    <location>
        <begin position="9"/>
        <end position="220"/>
    </location>
</feature>
<evidence type="ECO:0000256" key="2">
    <source>
        <dbReference type="PROSITE-ProRule" id="PRU00339"/>
    </source>
</evidence>
<dbReference type="Gene3D" id="1.25.40.10">
    <property type="entry name" value="Tetratricopeptide repeat domain"/>
    <property type="match status" value="5"/>
</dbReference>
<dbReference type="GO" id="GO:0035721">
    <property type="term" value="P:intraciliary retrograde transport"/>
    <property type="evidence" value="ECO:0007669"/>
    <property type="project" value="TreeGrafter"/>
</dbReference>
<dbReference type="SUPFAM" id="SSF48452">
    <property type="entry name" value="TPR-like"/>
    <property type="match status" value="3"/>
</dbReference>
<name>A0A8D9DVK9_9HEMI</name>
<evidence type="ECO:0000313" key="7">
    <source>
        <dbReference type="EMBL" id="CAG6729554.1"/>
    </source>
</evidence>
<dbReference type="InterPro" id="IPR056834">
    <property type="entry name" value="ARM_TT21_C"/>
</dbReference>
<reference evidence="7" key="1">
    <citation type="submission" date="2021-05" db="EMBL/GenBank/DDBJ databases">
        <authorList>
            <person name="Alioto T."/>
            <person name="Alioto T."/>
            <person name="Gomez Garrido J."/>
        </authorList>
    </citation>
    <scope>NUCLEOTIDE SEQUENCE</scope>
</reference>
<protein>
    <submittedName>
        <fullName evidence="7">Tetratricopeptide repeat protein 21B</fullName>
    </submittedName>
</protein>
<dbReference type="InterPro" id="IPR056833">
    <property type="entry name" value="ARM_TT21_N"/>
</dbReference>
<feature type="repeat" description="TPR" evidence="2">
    <location>
        <begin position="317"/>
        <end position="350"/>
    </location>
</feature>
<dbReference type="PANTHER" id="PTHR14699:SF0">
    <property type="entry name" value="TETRATRICOPEPTIDE REPEAT PROTEIN 21 HOMOLOG"/>
    <property type="match status" value="1"/>
</dbReference>
<feature type="repeat" description="TPR" evidence="2">
    <location>
        <begin position="724"/>
        <end position="757"/>
    </location>
</feature>
<proteinExistence type="inferred from homology"/>